<organism evidence="1 2">
    <name type="scientific">Mycobacterium kansasii ATCC 12478</name>
    <dbReference type="NCBI Taxonomy" id="557599"/>
    <lineage>
        <taxon>Bacteria</taxon>
        <taxon>Bacillati</taxon>
        <taxon>Actinomycetota</taxon>
        <taxon>Actinomycetes</taxon>
        <taxon>Mycobacteriales</taxon>
        <taxon>Mycobacteriaceae</taxon>
        <taxon>Mycobacterium</taxon>
    </lineage>
</organism>
<reference evidence="1 2" key="1">
    <citation type="submission" date="2013-10" db="EMBL/GenBank/DDBJ databases">
        <title>Genome sequence of Mycobacterium kansasii.</title>
        <authorList>
            <consortium name="McGill University Mycobacterium genome consortium"/>
            <person name="Veyrier F.J."/>
            <person name="Behr M.A."/>
        </authorList>
    </citation>
    <scope>NUCLEOTIDE SEQUENCE [LARGE SCALE GENOMIC DNA]</scope>
    <source>
        <strain evidence="1 2">ATCC 12478</strain>
    </source>
</reference>
<dbReference type="KEGG" id="mkn:MKAN_07535"/>
<evidence type="ECO:0000313" key="1">
    <source>
        <dbReference type="EMBL" id="AGZ54082.1"/>
    </source>
</evidence>
<name>U5WYT0_MYCKA</name>
<gene>
    <name evidence="1" type="ORF">MKAN_07535</name>
</gene>
<dbReference type="EMBL" id="CP006835">
    <property type="protein sequence ID" value="AGZ54082.1"/>
    <property type="molecule type" value="Genomic_DNA"/>
</dbReference>
<dbReference type="HOGENOM" id="CLU_3027444_0_0_11"/>
<protein>
    <submittedName>
        <fullName evidence="1">Uncharacterized protein</fullName>
    </submittedName>
</protein>
<dbReference type="Proteomes" id="UP000017786">
    <property type="component" value="Chromosome"/>
</dbReference>
<evidence type="ECO:0000313" key="2">
    <source>
        <dbReference type="Proteomes" id="UP000017786"/>
    </source>
</evidence>
<accession>U5WYT0</accession>
<proteinExistence type="predicted"/>
<dbReference type="AlphaFoldDB" id="U5WYT0"/>
<sequence length="55" mass="5677">MVGRLAIFSTENVIFLASCKACAPTMALLCGSAFGEASSSALAKISLWLAIRARG</sequence>